<name>A0A8C2R7W9_CAPHI</name>
<dbReference type="SUPFAM" id="SSF48403">
    <property type="entry name" value="Ankyrin repeat"/>
    <property type="match status" value="1"/>
</dbReference>
<dbReference type="PROSITE" id="PS50297">
    <property type="entry name" value="ANK_REP_REGION"/>
    <property type="match status" value="1"/>
</dbReference>
<proteinExistence type="predicted"/>
<dbReference type="PANTHER" id="PTHR12447">
    <property type="entry name" value="ANKYRIN REPEAT DOMAIN-CONTAINING PROTEIN 13"/>
    <property type="match status" value="1"/>
</dbReference>
<dbReference type="InterPro" id="IPR036770">
    <property type="entry name" value="Ankyrin_rpt-contain_sf"/>
</dbReference>
<protein>
    <submittedName>
        <fullName evidence="2">Uncharacterized protein</fullName>
    </submittedName>
</protein>
<evidence type="ECO:0000256" key="1">
    <source>
        <dbReference type="PROSITE-ProRule" id="PRU00023"/>
    </source>
</evidence>
<sequence length="82" mass="9308">KGFYFPTAPWKFLVSLEEHSELSLEVFTLQNVEALDPRGRTLLHLAVSLGHLESARVLLRHKADVTKENRDGWTGKCTCEIT</sequence>
<reference evidence="2" key="2">
    <citation type="submission" date="2025-08" db="UniProtKB">
        <authorList>
            <consortium name="Ensembl"/>
        </authorList>
    </citation>
    <scope>IDENTIFICATION</scope>
</reference>
<feature type="repeat" description="ANK" evidence="1">
    <location>
        <begin position="38"/>
        <end position="70"/>
    </location>
</feature>
<dbReference type="AlphaFoldDB" id="A0A8C2R7W9"/>
<dbReference type="Gene3D" id="1.25.40.20">
    <property type="entry name" value="Ankyrin repeat-containing domain"/>
    <property type="match status" value="1"/>
</dbReference>
<dbReference type="InterPro" id="IPR021832">
    <property type="entry name" value="ANKRD13"/>
</dbReference>
<dbReference type="InterPro" id="IPR002110">
    <property type="entry name" value="Ankyrin_rpt"/>
</dbReference>
<dbReference type="GO" id="GO:0005737">
    <property type="term" value="C:cytoplasm"/>
    <property type="evidence" value="ECO:0007669"/>
    <property type="project" value="TreeGrafter"/>
</dbReference>
<organism evidence="2">
    <name type="scientific">Capra hircus</name>
    <name type="common">Goat</name>
    <dbReference type="NCBI Taxonomy" id="9925"/>
    <lineage>
        <taxon>Eukaryota</taxon>
        <taxon>Metazoa</taxon>
        <taxon>Chordata</taxon>
        <taxon>Craniata</taxon>
        <taxon>Vertebrata</taxon>
        <taxon>Euteleostomi</taxon>
        <taxon>Mammalia</taxon>
        <taxon>Eutheria</taxon>
        <taxon>Laurasiatheria</taxon>
        <taxon>Artiodactyla</taxon>
        <taxon>Ruminantia</taxon>
        <taxon>Pecora</taxon>
        <taxon>Bovidae</taxon>
        <taxon>Caprinae</taxon>
        <taxon>Capra</taxon>
    </lineage>
</organism>
<dbReference type="SMART" id="SM00248">
    <property type="entry name" value="ANK"/>
    <property type="match status" value="1"/>
</dbReference>
<dbReference type="PANTHER" id="PTHR12447:SF4">
    <property type="entry name" value="ANKYRIN REPEAT DOMAIN-CONTAINING PROTEIN 13A"/>
    <property type="match status" value="1"/>
</dbReference>
<dbReference type="Pfam" id="PF00023">
    <property type="entry name" value="Ank"/>
    <property type="match status" value="1"/>
</dbReference>
<dbReference type="Ensembl" id="ENSCHIT00010035155.1">
    <property type="protein sequence ID" value="ENSCHIP00010024856.1"/>
    <property type="gene ID" value="ENSCHIG00010018538.1"/>
</dbReference>
<evidence type="ECO:0000313" key="2">
    <source>
        <dbReference type="Ensembl" id="ENSCHIP00010024856.1"/>
    </source>
</evidence>
<accession>A0A8C2R7W9</accession>
<reference evidence="2" key="1">
    <citation type="submission" date="2019-03" db="EMBL/GenBank/DDBJ databases">
        <title>Genome sequencing and reference-guided assembly of Black Bengal Goat (Capra hircus).</title>
        <authorList>
            <person name="Siddiki A.Z."/>
            <person name="Baten A."/>
            <person name="Billah M."/>
            <person name="Alam M.A.U."/>
            <person name="Shawrob K.S.M."/>
            <person name="Saha S."/>
            <person name="Chowdhury M."/>
            <person name="Rahman A.H."/>
            <person name="Stear M."/>
            <person name="Miah G."/>
            <person name="Das G.B."/>
            <person name="Hossain M.M."/>
            <person name="Kumkum M."/>
            <person name="Islam M.S."/>
            <person name="Mollah A.M."/>
            <person name="Ahsan A."/>
            <person name="Tusar F."/>
            <person name="Khan M.K.I."/>
        </authorList>
    </citation>
    <scope>NUCLEOTIDE SEQUENCE [LARGE SCALE GENOMIC DNA]</scope>
</reference>
<dbReference type="PROSITE" id="PS50088">
    <property type="entry name" value="ANK_REPEAT"/>
    <property type="match status" value="1"/>
</dbReference>
<keyword evidence="1" id="KW-0040">ANK repeat</keyword>